<feature type="active site" description="Nucleophile" evidence="4">
    <location>
        <position position="235"/>
    </location>
</feature>
<dbReference type="Pfam" id="PF21467">
    <property type="entry name" value="BetaGal_gal-bd"/>
    <property type="match status" value="1"/>
</dbReference>
<dbReference type="InterPro" id="IPR031330">
    <property type="entry name" value="Gly_Hdrlase_35_cat"/>
</dbReference>
<gene>
    <name evidence="9" type="ORF">CFK39_10060</name>
</gene>
<dbReference type="PRINTS" id="PR00742">
    <property type="entry name" value="GLHYDRLASE35"/>
</dbReference>
<evidence type="ECO:0000313" key="10">
    <source>
        <dbReference type="Proteomes" id="UP000198398"/>
    </source>
</evidence>
<protein>
    <submittedName>
        <fullName evidence="9">Beta-galactosidase</fullName>
    </submittedName>
</protein>
<accession>A0A220UDX1</accession>
<evidence type="ECO:0000259" key="6">
    <source>
        <dbReference type="Pfam" id="PF01301"/>
    </source>
</evidence>
<sequence>MTALLRPTPDGFLRDGDPHLVISGALHYFRVHPEQWRDRLRRLVAMGCNTVETYVAWNVHQPAQDVTTFDGIADLGRFLDIAAEEGLDAIVRPGPYICAEWENGGFPGWILADRNLRLRNRNAPYLQLVDAWFDQLIPVIAERQAARGGNVVMVQVENEYGSFGDDKVYLAHLRDGLIARGIEELLVTSDGPARMWLTGGTVEGTLGTVNFGSRTLEVLAMAERELPAQPQMCMEFWNGWFDHWGEQHHERTGGDAAGELADMLNNGMSVNFYMAHGGTNFGLQAGANHDGTLQPTTTSYDYDAPIAENGALTEKFRAFREVVAQHRDLPSYEEHLAQLGLSELPATLPAGEVAIEKVTSLRGTERFTRPAEVHPTPPAFEDLGLERGLLRLSREIEIAAAEREGRTEISPLKLYDLHDRAWVYVDGVYVGATGLDPAQADVPHAERTDATDPAVVELTPFVDRLLPDGGHRTVRVEILVENLGRVNFGPRLGERKGILGGVWQTIRYLNDWEADAWPLEEMGEELAGLLENAPALAAETDADTSADNDALPVLVGAAFDAEAPTDTFLDVSAAGHGVAYVNGFCVGRYWNIGPQQSLYVPAPLVRPGRNEVLLLDLEKRPTALALVTEHVFATPGV</sequence>
<dbReference type="PANTHER" id="PTHR23421">
    <property type="entry name" value="BETA-GALACTOSIDASE RELATED"/>
    <property type="match status" value="1"/>
</dbReference>
<evidence type="ECO:0000256" key="3">
    <source>
        <dbReference type="ARBA" id="ARBA00023295"/>
    </source>
</evidence>
<organism evidence="9 10">
    <name type="scientific">Brachybacterium avium</name>
    <dbReference type="NCBI Taxonomy" id="2017485"/>
    <lineage>
        <taxon>Bacteria</taxon>
        <taxon>Bacillati</taxon>
        <taxon>Actinomycetota</taxon>
        <taxon>Actinomycetes</taxon>
        <taxon>Micrococcales</taxon>
        <taxon>Dermabacteraceae</taxon>
        <taxon>Brachybacterium</taxon>
    </lineage>
</organism>
<dbReference type="InterPro" id="IPR008979">
    <property type="entry name" value="Galactose-bd-like_sf"/>
</dbReference>
<keyword evidence="10" id="KW-1185">Reference proteome</keyword>
<dbReference type="AlphaFoldDB" id="A0A220UDX1"/>
<dbReference type="Gene3D" id="3.20.20.80">
    <property type="entry name" value="Glycosidases"/>
    <property type="match status" value="1"/>
</dbReference>
<reference evidence="10" key="1">
    <citation type="submission" date="2017-07" db="EMBL/GenBank/DDBJ databases">
        <title>Brachybacterium sp. VR2415.</title>
        <authorList>
            <person name="Tak E.J."/>
            <person name="Bae J.-W."/>
        </authorList>
    </citation>
    <scope>NUCLEOTIDE SEQUENCE [LARGE SCALE GENOMIC DNA]</scope>
    <source>
        <strain evidence="10">VR2415</strain>
    </source>
</reference>
<evidence type="ECO:0000259" key="8">
    <source>
        <dbReference type="Pfam" id="PF21467"/>
    </source>
</evidence>
<comment type="similarity">
    <text evidence="1 5">Belongs to the glycosyl hydrolase 35 family.</text>
</comment>
<dbReference type="Gene3D" id="2.60.120.260">
    <property type="entry name" value="Galactose-binding domain-like"/>
    <property type="match status" value="3"/>
</dbReference>
<dbReference type="InterPro" id="IPR048913">
    <property type="entry name" value="BetaGal_gal-bd"/>
</dbReference>
<evidence type="ECO:0000256" key="5">
    <source>
        <dbReference type="RuleBase" id="RU003679"/>
    </source>
</evidence>
<dbReference type="InterPro" id="IPR048912">
    <property type="entry name" value="BetaGal1-like_ABD1"/>
</dbReference>
<dbReference type="KEGG" id="brv:CFK39_10060"/>
<dbReference type="OrthoDB" id="9813184at2"/>
<keyword evidence="2" id="KW-0378">Hydrolase</keyword>
<dbReference type="RefSeq" id="WP_089065343.1">
    <property type="nucleotide sequence ID" value="NZ_CP022316.1"/>
</dbReference>
<dbReference type="InterPro" id="IPR026283">
    <property type="entry name" value="B-gal_1-like"/>
</dbReference>
<dbReference type="EMBL" id="CP022316">
    <property type="protein sequence ID" value="ASK66102.1"/>
    <property type="molecule type" value="Genomic_DNA"/>
</dbReference>
<dbReference type="GO" id="GO:0005975">
    <property type="term" value="P:carbohydrate metabolic process"/>
    <property type="evidence" value="ECO:0007669"/>
    <property type="project" value="InterPro"/>
</dbReference>
<dbReference type="Pfam" id="PF21317">
    <property type="entry name" value="BetaGal_ABD_1"/>
    <property type="match status" value="1"/>
</dbReference>
<evidence type="ECO:0000256" key="1">
    <source>
        <dbReference type="ARBA" id="ARBA00009809"/>
    </source>
</evidence>
<dbReference type="SUPFAM" id="SSF49785">
    <property type="entry name" value="Galactose-binding domain-like"/>
    <property type="match status" value="1"/>
</dbReference>
<keyword evidence="3" id="KW-0326">Glycosidase</keyword>
<evidence type="ECO:0000256" key="2">
    <source>
        <dbReference type="ARBA" id="ARBA00022801"/>
    </source>
</evidence>
<dbReference type="PIRSF" id="PIRSF006336">
    <property type="entry name" value="B-gal"/>
    <property type="match status" value="1"/>
</dbReference>
<evidence type="ECO:0000313" key="9">
    <source>
        <dbReference type="EMBL" id="ASK66102.1"/>
    </source>
</evidence>
<feature type="active site" description="Proton donor" evidence="4">
    <location>
        <position position="159"/>
    </location>
</feature>
<dbReference type="Proteomes" id="UP000198398">
    <property type="component" value="Chromosome"/>
</dbReference>
<feature type="domain" description="Beta-galactosidase galactose-binding" evidence="8">
    <location>
        <begin position="557"/>
        <end position="610"/>
    </location>
</feature>
<evidence type="ECO:0000259" key="7">
    <source>
        <dbReference type="Pfam" id="PF21317"/>
    </source>
</evidence>
<dbReference type="InterPro" id="IPR017853">
    <property type="entry name" value="GH"/>
</dbReference>
<evidence type="ECO:0000256" key="4">
    <source>
        <dbReference type="PIRSR" id="PIRSR006336-1"/>
    </source>
</evidence>
<feature type="domain" description="Beta-galactosidase 1-like first all-beta" evidence="7">
    <location>
        <begin position="473"/>
        <end position="514"/>
    </location>
</feature>
<dbReference type="InterPro" id="IPR001944">
    <property type="entry name" value="Glycoside_Hdrlase_35"/>
</dbReference>
<feature type="domain" description="Glycoside hydrolase 35 catalytic" evidence="6">
    <location>
        <begin position="12"/>
        <end position="324"/>
    </location>
</feature>
<proteinExistence type="inferred from homology"/>
<dbReference type="Pfam" id="PF01301">
    <property type="entry name" value="Glyco_hydro_35"/>
    <property type="match status" value="1"/>
</dbReference>
<dbReference type="SUPFAM" id="SSF51445">
    <property type="entry name" value="(Trans)glycosidases"/>
    <property type="match status" value="1"/>
</dbReference>
<name>A0A220UDX1_9MICO</name>
<dbReference type="GO" id="GO:0004565">
    <property type="term" value="F:beta-galactosidase activity"/>
    <property type="evidence" value="ECO:0007669"/>
    <property type="project" value="InterPro"/>
</dbReference>